<evidence type="ECO:0000313" key="8">
    <source>
        <dbReference type="Proteomes" id="UP000006377"/>
    </source>
</evidence>
<dbReference type="EMBL" id="CP000774">
    <property type="protein sequence ID" value="ABS64448.1"/>
    <property type="molecule type" value="Genomic_DNA"/>
</dbReference>
<accession>A7HX15</accession>
<dbReference type="GO" id="GO:0004518">
    <property type="term" value="F:nuclease activity"/>
    <property type="evidence" value="ECO:0007669"/>
    <property type="project" value="UniProtKB-KW"/>
</dbReference>
<evidence type="ECO:0000256" key="5">
    <source>
        <dbReference type="HAMAP-Rule" id="MF_00651"/>
    </source>
</evidence>
<evidence type="ECO:0000256" key="3">
    <source>
        <dbReference type="ARBA" id="ARBA00022722"/>
    </source>
</evidence>
<evidence type="ECO:0000256" key="4">
    <source>
        <dbReference type="ARBA" id="ARBA00022801"/>
    </source>
</evidence>
<keyword evidence="2 5" id="KW-0690">Ribosome biogenesis</keyword>
<dbReference type="eggNOG" id="COG0816">
    <property type="taxonomic scope" value="Bacteria"/>
</dbReference>
<dbReference type="GO" id="GO:0005829">
    <property type="term" value="C:cytosol"/>
    <property type="evidence" value="ECO:0007669"/>
    <property type="project" value="TreeGrafter"/>
</dbReference>
<dbReference type="SMART" id="SM00732">
    <property type="entry name" value="YqgFc"/>
    <property type="match status" value="1"/>
</dbReference>
<dbReference type="EC" id="3.1.-.-" evidence="5"/>
<evidence type="ECO:0000256" key="2">
    <source>
        <dbReference type="ARBA" id="ARBA00022517"/>
    </source>
</evidence>
<dbReference type="KEGG" id="pla:Plav_2841"/>
<organism evidence="7 8">
    <name type="scientific">Parvibaculum lavamentivorans (strain DS-1 / DSM 13023 / NCIMB 13966)</name>
    <dbReference type="NCBI Taxonomy" id="402881"/>
    <lineage>
        <taxon>Bacteria</taxon>
        <taxon>Pseudomonadati</taxon>
        <taxon>Pseudomonadota</taxon>
        <taxon>Alphaproteobacteria</taxon>
        <taxon>Hyphomicrobiales</taxon>
        <taxon>Parvibaculaceae</taxon>
        <taxon>Parvibaculum</taxon>
    </lineage>
</organism>
<dbReference type="InterPro" id="IPR012337">
    <property type="entry name" value="RNaseH-like_sf"/>
</dbReference>
<protein>
    <recommendedName>
        <fullName evidence="5">Putative pre-16S rRNA nuclease</fullName>
        <ecNumber evidence="5">3.1.-.-</ecNumber>
    </recommendedName>
</protein>
<dbReference type="InterPro" id="IPR005227">
    <property type="entry name" value="YqgF"/>
</dbReference>
<dbReference type="Proteomes" id="UP000006377">
    <property type="component" value="Chromosome"/>
</dbReference>
<dbReference type="InterPro" id="IPR037027">
    <property type="entry name" value="YqgF/RNaseH-like_dom_sf"/>
</dbReference>
<reference evidence="7 8" key="1">
    <citation type="journal article" date="2011" name="Stand. Genomic Sci.">
        <title>Complete genome sequence of Parvibaculum lavamentivorans type strain (DS-1(T)).</title>
        <authorList>
            <person name="Schleheck D."/>
            <person name="Weiss M."/>
            <person name="Pitluck S."/>
            <person name="Bruce D."/>
            <person name="Land M.L."/>
            <person name="Han S."/>
            <person name="Saunders E."/>
            <person name="Tapia R."/>
            <person name="Detter C."/>
            <person name="Brettin T."/>
            <person name="Han J."/>
            <person name="Woyke T."/>
            <person name="Goodwin L."/>
            <person name="Pennacchio L."/>
            <person name="Nolan M."/>
            <person name="Cook A.M."/>
            <person name="Kjelleberg S."/>
            <person name="Thomas T."/>
        </authorList>
    </citation>
    <scope>NUCLEOTIDE SEQUENCE [LARGE SCALE GENOMIC DNA]</scope>
    <source>
        <strain evidence="8">DS-1 / DSM 13023 / NCIMB 13966</strain>
    </source>
</reference>
<dbReference type="Pfam" id="PF03652">
    <property type="entry name" value="RuvX"/>
    <property type="match status" value="1"/>
</dbReference>
<dbReference type="OrthoDB" id="9796140at2"/>
<comment type="subcellular location">
    <subcellularLocation>
        <location evidence="5">Cytoplasm</location>
    </subcellularLocation>
</comment>
<keyword evidence="4 5" id="KW-0378">Hydrolase</keyword>
<evidence type="ECO:0000259" key="6">
    <source>
        <dbReference type="SMART" id="SM00732"/>
    </source>
</evidence>
<dbReference type="HOGENOM" id="CLU_098240_1_1_5"/>
<dbReference type="Gene3D" id="3.30.420.140">
    <property type="entry name" value="YqgF/RNase H-like domain"/>
    <property type="match status" value="1"/>
</dbReference>
<name>A7HX15_PARL1</name>
<keyword evidence="8" id="KW-1185">Reference proteome</keyword>
<comment type="similarity">
    <text evidence="5">Belongs to the YqgF HJR family.</text>
</comment>
<proteinExistence type="inferred from homology"/>
<dbReference type="GO" id="GO:0016788">
    <property type="term" value="F:hydrolase activity, acting on ester bonds"/>
    <property type="evidence" value="ECO:0007669"/>
    <property type="project" value="UniProtKB-UniRule"/>
</dbReference>
<sequence length="182" mass="19918">MWIADCAAPGPLLWSARTGFFKESNRLSGNLKPLAELKVGLGRNRRLIGVDLGSKTIGLALSDVSLSIASPLETIRRTKFTADAERLIALAKEHDAGALVFGLPLNMDGTEGPRCQSTRAFIRNLEKLTDLPIAFWDERLSTMAVTRTLLDADASRARRAELVDKMAAAYILQGALDRLRKL</sequence>
<dbReference type="STRING" id="402881.Plav_2841"/>
<dbReference type="CDD" id="cd16964">
    <property type="entry name" value="YqgF"/>
    <property type="match status" value="1"/>
</dbReference>
<dbReference type="AlphaFoldDB" id="A7HX15"/>
<dbReference type="SUPFAM" id="SSF53098">
    <property type="entry name" value="Ribonuclease H-like"/>
    <property type="match status" value="1"/>
</dbReference>
<evidence type="ECO:0000313" key="7">
    <source>
        <dbReference type="EMBL" id="ABS64448.1"/>
    </source>
</evidence>
<feature type="domain" description="YqgF/RNase H-like" evidence="6">
    <location>
        <begin position="45"/>
        <end position="145"/>
    </location>
</feature>
<comment type="function">
    <text evidence="5">Could be a nuclease involved in processing of the 5'-end of pre-16S rRNA.</text>
</comment>
<keyword evidence="3 5" id="KW-0540">Nuclease</keyword>
<keyword evidence="1 5" id="KW-0963">Cytoplasm</keyword>
<dbReference type="GO" id="GO:0000967">
    <property type="term" value="P:rRNA 5'-end processing"/>
    <property type="evidence" value="ECO:0007669"/>
    <property type="project" value="UniProtKB-UniRule"/>
</dbReference>
<dbReference type="PANTHER" id="PTHR33317:SF4">
    <property type="entry name" value="POLYNUCLEOTIDYL TRANSFERASE, RIBONUCLEASE H-LIKE SUPERFAMILY PROTEIN"/>
    <property type="match status" value="1"/>
</dbReference>
<evidence type="ECO:0000256" key="1">
    <source>
        <dbReference type="ARBA" id="ARBA00022490"/>
    </source>
</evidence>
<gene>
    <name evidence="7" type="ordered locus">Plav_2841</name>
</gene>
<dbReference type="NCBIfam" id="TIGR00250">
    <property type="entry name" value="RNAse_H_YqgF"/>
    <property type="match status" value="1"/>
</dbReference>
<dbReference type="HAMAP" id="MF_00651">
    <property type="entry name" value="Nuclease_YqgF"/>
    <property type="match status" value="1"/>
</dbReference>
<dbReference type="InterPro" id="IPR006641">
    <property type="entry name" value="YqgF/RNaseH-like_dom"/>
</dbReference>
<dbReference type="PANTHER" id="PTHR33317">
    <property type="entry name" value="POLYNUCLEOTIDYL TRANSFERASE, RIBONUCLEASE H-LIKE SUPERFAMILY PROTEIN"/>
    <property type="match status" value="1"/>
</dbReference>